<dbReference type="EMBL" id="JWJD01000007">
    <property type="protein sequence ID" value="KIH75783.1"/>
    <property type="molecule type" value="Genomic_DNA"/>
</dbReference>
<dbReference type="PANTHER" id="PTHR18964:SF149">
    <property type="entry name" value="BIFUNCTIONAL UDP-N-ACETYLGLUCOSAMINE 2-EPIMERASE_N-ACETYLMANNOSAMINE KINASE"/>
    <property type="match status" value="1"/>
</dbReference>
<sequence>MKREFIIGIDLGGTNCRLALVDEGGQVLDGRRFSSRGYERGRDLIERLVSECRNLIEGADNQGARVSAVGAGVPGLVDAQGQVVTAPNLGFLNGIPFAQDLAERLKLPVAAMNDANAIAWGEKIWGAGKDLHSSLTVTLGTGVGGGLILADRLWIGVDGSAGEFGHINVEPEGPPCGCGSRGCLEQYSSATGILRSVRAALGAGQASCLAKLEPEALTSAEVGRAARNEDALAVEVLQDAGRRLGQALAGVANLLNLDGVVICGGVAESLDLLLPSLQEELFRRAFERPARRLQIVAGTLGDNAGILGAALFGSKPDVVWAA</sequence>
<dbReference type="InterPro" id="IPR043129">
    <property type="entry name" value="ATPase_NBD"/>
</dbReference>
<comment type="similarity">
    <text evidence="1">Belongs to the ROK (NagC/XylR) family.</text>
</comment>
<dbReference type="InterPro" id="IPR049874">
    <property type="entry name" value="ROK_cs"/>
</dbReference>
<keyword evidence="3" id="KW-1185">Reference proteome</keyword>
<dbReference type="AlphaFoldDB" id="A0A0C2EB25"/>
<accession>A0A0C2EB25</accession>
<proteinExistence type="inferred from homology"/>
<name>A0A0C2EB25_9BACT</name>
<organism evidence="2 3">
    <name type="scientific">Geoalkalibacter ferrihydriticus DSM 17813</name>
    <dbReference type="NCBI Taxonomy" id="1121915"/>
    <lineage>
        <taxon>Bacteria</taxon>
        <taxon>Pseudomonadati</taxon>
        <taxon>Thermodesulfobacteriota</taxon>
        <taxon>Desulfuromonadia</taxon>
        <taxon>Desulfuromonadales</taxon>
        <taxon>Geoalkalibacteraceae</taxon>
        <taxon>Geoalkalibacter</taxon>
    </lineage>
</organism>
<evidence type="ECO:0000313" key="2">
    <source>
        <dbReference type="EMBL" id="KIH75783.1"/>
    </source>
</evidence>
<dbReference type="Proteomes" id="UP000035068">
    <property type="component" value="Unassembled WGS sequence"/>
</dbReference>
<dbReference type="Pfam" id="PF00480">
    <property type="entry name" value="ROK"/>
    <property type="match status" value="1"/>
</dbReference>
<comment type="caution">
    <text evidence="2">The sequence shown here is derived from an EMBL/GenBank/DDBJ whole genome shotgun (WGS) entry which is preliminary data.</text>
</comment>
<reference evidence="2 3" key="1">
    <citation type="submission" date="2014-12" db="EMBL/GenBank/DDBJ databases">
        <title>Genomes of Geoalkalibacter ferrihydriticus and Geoalkalibacter subterraneus, two haloalkaliphilic metal-reducing members of the Geobacteraceae.</title>
        <authorList>
            <person name="Badalamenti J.P."/>
            <person name="Torres C.I."/>
            <person name="Krajmalnik-Brown R."/>
            <person name="Bond D.R."/>
        </authorList>
    </citation>
    <scope>NUCLEOTIDE SEQUENCE [LARGE SCALE GENOMIC DNA]</scope>
    <source>
        <strain evidence="2 3">DSM 17813</strain>
    </source>
</reference>
<evidence type="ECO:0000256" key="1">
    <source>
        <dbReference type="ARBA" id="ARBA00006479"/>
    </source>
</evidence>
<gene>
    <name evidence="2" type="ORF">GFER_14385</name>
</gene>
<evidence type="ECO:0008006" key="4">
    <source>
        <dbReference type="Google" id="ProtNLM"/>
    </source>
</evidence>
<dbReference type="PROSITE" id="PS01125">
    <property type="entry name" value="ROK"/>
    <property type="match status" value="1"/>
</dbReference>
<evidence type="ECO:0000313" key="3">
    <source>
        <dbReference type="Proteomes" id="UP000035068"/>
    </source>
</evidence>
<dbReference type="Gene3D" id="3.30.420.40">
    <property type="match status" value="2"/>
</dbReference>
<dbReference type="PANTHER" id="PTHR18964">
    <property type="entry name" value="ROK (REPRESSOR, ORF, KINASE) FAMILY"/>
    <property type="match status" value="1"/>
</dbReference>
<protein>
    <recommendedName>
        <fullName evidence="4">Glucokinase</fullName>
    </recommendedName>
</protein>
<dbReference type="InterPro" id="IPR000600">
    <property type="entry name" value="ROK"/>
</dbReference>
<dbReference type="SUPFAM" id="SSF53067">
    <property type="entry name" value="Actin-like ATPase domain"/>
    <property type="match status" value="1"/>
</dbReference>
<dbReference type="RefSeq" id="WP_040100553.1">
    <property type="nucleotide sequence ID" value="NZ_JWJD01000007.1"/>
</dbReference>